<evidence type="ECO:0000313" key="1">
    <source>
        <dbReference type="EMBL" id="AOM63430.1"/>
    </source>
</evidence>
<dbReference type="Proteomes" id="UP000232488">
    <property type="component" value="Segment"/>
</dbReference>
<dbReference type="GeneID" id="37618480"/>
<reference evidence="1 2" key="1">
    <citation type="submission" date="2016-03" db="EMBL/GenBank/DDBJ databases">
        <title>Genome sequences of a Phycodnavirus, Heterosigma akashiwo virus strain 53.</title>
        <authorList>
            <person name="Ueki S."/>
            <person name="Ogura Y."/>
            <person name="Hayashi T."/>
        </authorList>
    </citation>
    <scope>NUCLEOTIDE SEQUENCE [LARGE SCALE GENOMIC DNA]</scope>
    <source>
        <strain evidence="1">HaV53</strain>
    </source>
</reference>
<dbReference type="KEGG" id="vg:37618480"/>
<organism evidence="1 2">
    <name type="scientific">Heterosigma akashiwo virus 01</name>
    <name type="common">HaV01</name>
    <dbReference type="NCBI Taxonomy" id="97195"/>
    <lineage>
        <taxon>Viruses</taxon>
        <taxon>Varidnaviria</taxon>
        <taxon>Bamfordvirae</taxon>
        <taxon>Nucleocytoviricota</taxon>
        <taxon>Megaviricetes</taxon>
        <taxon>Algavirales</taxon>
        <taxon>Phycodnaviridae</taxon>
        <taxon>Raphidovirus</taxon>
        <taxon>Raphidovirus japonicum</taxon>
    </lineage>
</organism>
<keyword evidence="2" id="KW-1185">Reference proteome</keyword>
<organismHost>
    <name type="scientific">Heterosigma akashiwo</name>
    <name type="common">Chromophytic alga</name>
    <name type="synonym">Heterosigma carterae</name>
    <dbReference type="NCBI Taxonomy" id="2829"/>
</organismHost>
<accession>A0A1C9C561</accession>
<gene>
    <name evidence="1" type="primary">HaV53_ORF99</name>
</gene>
<evidence type="ECO:0000313" key="2">
    <source>
        <dbReference type="Proteomes" id="UP000232488"/>
    </source>
</evidence>
<dbReference type="EMBL" id="KX008963">
    <property type="protein sequence ID" value="AOM63430.1"/>
    <property type="molecule type" value="Genomic_DNA"/>
</dbReference>
<dbReference type="RefSeq" id="YP_009507496.1">
    <property type="nucleotide sequence ID" value="NC_038553.1"/>
</dbReference>
<sequence length="193" mass="23563">MNRQFWDIDEEQKYNVYMYNNKQYKVLKDNIETVRIQNVKLLAFIDLNLKVYKTILNEMKDDLKIKYRYLLPGICIYINTPHEIMEINGKHFNGLNKPKNIYERERTLPVGKDGIFRAERRVIMLKLFRDPVRLFNLVVHELAHTFANHVKYREDDHGKDFKMYERFIKKTLIQYLDFKNSLIEFMNIKNYEL</sequence>
<name>A0A1C9C561_HAV01</name>
<protein>
    <submittedName>
        <fullName evidence="1">Uncharacterized protein</fullName>
    </submittedName>
</protein>
<proteinExistence type="predicted"/>